<organism evidence="1 2">
    <name type="scientific">Chiayiivirga flava</name>
    <dbReference type="NCBI Taxonomy" id="659595"/>
    <lineage>
        <taxon>Bacteria</taxon>
        <taxon>Pseudomonadati</taxon>
        <taxon>Pseudomonadota</taxon>
        <taxon>Gammaproteobacteria</taxon>
        <taxon>Lysobacterales</taxon>
        <taxon>Lysobacteraceae</taxon>
        <taxon>Chiayiivirga</taxon>
    </lineage>
</organism>
<dbReference type="Proteomes" id="UP000521199">
    <property type="component" value="Unassembled WGS sequence"/>
</dbReference>
<dbReference type="EMBL" id="JACHHP010000006">
    <property type="protein sequence ID" value="MBB5209535.1"/>
    <property type="molecule type" value="Genomic_DNA"/>
</dbReference>
<proteinExistence type="predicted"/>
<sequence length="85" mass="8661">MPPSSPDPALRAAILAALADAPDGVSLPKLCKRLGVRMSVLLRALAWLGEDAIGSTRGEGLVRVEARGALSVALRVRGDDGSATG</sequence>
<dbReference type="AlphaFoldDB" id="A0A7W8DA23"/>
<evidence type="ECO:0000313" key="2">
    <source>
        <dbReference type="Proteomes" id="UP000521199"/>
    </source>
</evidence>
<comment type="caution">
    <text evidence="1">The sequence shown here is derived from an EMBL/GenBank/DDBJ whole genome shotgun (WGS) entry which is preliminary data.</text>
</comment>
<name>A0A7W8DA23_9GAMM</name>
<protein>
    <submittedName>
        <fullName evidence="1">Uncharacterized protein</fullName>
    </submittedName>
</protein>
<evidence type="ECO:0000313" key="1">
    <source>
        <dbReference type="EMBL" id="MBB5209535.1"/>
    </source>
</evidence>
<dbReference type="RefSeq" id="WP_183962065.1">
    <property type="nucleotide sequence ID" value="NZ_JACHHP010000006.1"/>
</dbReference>
<reference evidence="1 2" key="1">
    <citation type="submission" date="2020-08" db="EMBL/GenBank/DDBJ databases">
        <title>Genomic Encyclopedia of Type Strains, Phase IV (KMG-IV): sequencing the most valuable type-strain genomes for metagenomic binning, comparative biology and taxonomic classification.</title>
        <authorList>
            <person name="Goeker M."/>
        </authorList>
    </citation>
    <scope>NUCLEOTIDE SEQUENCE [LARGE SCALE GENOMIC DNA]</scope>
    <source>
        <strain evidence="1 2">DSM 24163</strain>
    </source>
</reference>
<accession>A0A7W8DA23</accession>
<dbReference type="SUPFAM" id="SSF46785">
    <property type="entry name" value="Winged helix' DNA-binding domain"/>
    <property type="match status" value="1"/>
</dbReference>
<dbReference type="Gene3D" id="1.10.10.10">
    <property type="entry name" value="Winged helix-like DNA-binding domain superfamily/Winged helix DNA-binding domain"/>
    <property type="match status" value="1"/>
</dbReference>
<dbReference type="InterPro" id="IPR036388">
    <property type="entry name" value="WH-like_DNA-bd_sf"/>
</dbReference>
<gene>
    <name evidence="1" type="ORF">HNQ52_003104</name>
</gene>
<keyword evidence="2" id="KW-1185">Reference proteome</keyword>
<dbReference type="InterPro" id="IPR036390">
    <property type="entry name" value="WH_DNA-bd_sf"/>
</dbReference>